<dbReference type="AlphaFoldDB" id="A0A0N0H1Z4"/>
<protein>
    <submittedName>
        <fullName evidence="1">Uncharacterized protein</fullName>
    </submittedName>
</protein>
<sequence length="424" mass="48304">MKETRMAEPTTHPWYRFIDDDIERRTRAGVGFTNLISPRPYALDPETFQGFVDRNALIREFQRITRDVFLASLHGEADPAIADTVLAGQPPERGREYHLKLTERHLALPLYFRTDEPAPGAIAEVQCPASGWEIADQAHALYRAFPDDFDPVERTFDPLIDNLAASLRARFGDGLVIHHLTGNASRPHGVHYTVQRLREAGIRHFAWDAVHWKDCGFVRAHEFYDLRYNGFFDQWMEACENGELFFDHPPTPLYDAKVTMAWPFWAKAREYYPDEIRGIFPHTEIITPEGFHLPDGTWMTLDEYCRLGQGRRRYYVKFGSHHPTLNWGSRAVYHTGSFSGPALRALFDRICDDTAAGHLWVAQDARLLAEPATAVSRSGEDVKFDGYTKLSAFYTPEGLAGVMAMQERARKVHGSLNTVVSAAY</sequence>
<organism evidence="1 2">
    <name type="scientific">Streptomyces chattanoogensis</name>
    <dbReference type="NCBI Taxonomy" id="66876"/>
    <lineage>
        <taxon>Bacteria</taxon>
        <taxon>Bacillati</taxon>
        <taxon>Actinomycetota</taxon>
        <taxon>Actinomycetes</taxon>
        <taxon>Kitasatosporales</taxon>
        <taxon>Streptomycetaceae</taxon>
        <taxon>Streptomyces</taxon>
    </lineage>
</organism>
<comment type="caution">
    <text evidence="1">The sequence shown here is derived from an EMBL/GenBank/DDBJ whole genome shotgun (WGS) entry which is preliminary data.</text>
</comment>
<evidence type="ECO:0000313" key="2">
    <source>
        <dbReference type="Proteomes" id="UP000037982"/>
    </source>
</evidence>
<name>A0A0N0H1Z4_9ACTN</name>
<accession>A0A0N0H1Z4</accession>
<keyword evidence="2" id="KW-1185">Reference proteome</keyword>
<dbReference type="PATRIC" id="fig|66876.3.peg.2359"/>
<evidence type="ECO:0000313" key="1">
    <source>
        <dbReference type="EMBL" id="KPC64670.1"/>
    </source>
</evidence>
<proteinExistence type="predicted"/>
<dbReference type="Proteomes" id="UP000037982">
    <property type="component" value="Unassembled WGS sequence"/>
</dbReference>
<gene>
    <name evidence="1" type="ORF">ADL29_10815</name>
</gene>
<reference evidence="2" key="1">
    <citation type="submission" date="2015-07" db="EMBL/GenBank/DDBJ databases">
        <authorList>
            <person name="Ju K.-S."/>
            <person name="Doroghazi J.R."/>
            <person name="Metcalf W.W."/>
        </authorList>
    </citation>
    <scope>NUCLEOTIDE SEQUENCE [LARGE SCALE GENOMIC DNA]</scope>
    <source>
        <strain evidence="2">NRRL ISP-5002</strain>
    </source>
</reference>
<dbReference type="EMBL" id="LGKG01000079">
    <property type="protein sequence ID" value="KPC64670.1"/>
    <property type="molecule type" value="Genomic_DNA"/>
</dbReference>